<reference evidence="5" key="1">
    <citation type="journal article" date="2014" name="Front. Microbiol.">
        <title>High frequency of phylogenetically diverse reductive dehalogenase-homologous genes in deep subseafloor sedimentary metagenomes.</title>
        <authorList>
            <person name="Kawai M."/>
            <person name="Futagami T."/>
            <person name="Toyoda A."/>
            <person name="Takaki Y."/>
            <person name="Nishi S."/>
            <person name="Hori S."/>
            <person name="Arai W."/>
            <person name="Tsubouchi T."/>
            <person name="Morono Y."/>
            <person name="Uchiyama I."/>
            <person name="Ito T."/>
            <person name="Fujiyama A."/>
            <person name="Inagaki F."/>
            <person name="Takami H."/>
        </authorList>
    </citation>
    <scope>NUCLEOTIDE SEQUENCE</scope>
    <source>
        <strain evidence="5">Expedition CK06-06</strain>
    </source>
</reference>
<dbReference type="InterPro" id="IPR001926">
    <property type="entry name" value="TrpB-like_PALP"/>
</dbReference>
<dbReference type="EMBL" id="BARW01031206">
    <property type="protein sequence ID" value="GAJ14137.1"/>
    <property type="molecule type" value="Genomic_DNA"/>
</dbReference>
<dbReference type="AlphaFoldDB" id="X1VB20"/>
<organism evidence="5">
    <name type="scientific">marine sediment metagenome</name>
    <dbReference type="NCBI Taxonomy" id="412755"/>
    <lineage>
        <taxon>unclassified sequences</taxon>
        <taxon>metagenomes</taxon>
        <taxon>ecological metagenomes</taxon>
    </lineage>
</organism>
<dbReference type="SUPFAM" id="SSF53686">
    <property type="entry name" value="Tryptophan synthase beta subunit-like PLP-dependent enzymes"/>
    <property type="match status" value="1"/>
</dbReference>
<comment type="caution">
    <text evidence="5">The sequence shown here is derived from an EMBL/GenBank/DDBJ whole genome shotgun (WGS) entry which is preliminary data.</text>
</comment>
<keyword evidence="3" id="KW-0663">Pyridoxal phosphate</keyword>
<sequence length="95" mass="9994">MIPAIENLPRISLGFYPTPLSEGRHLSAVLGGPRILIKRDDLSGLALGGNKCRCFEFILAEAKKQGADAVIGTAGSQSNWCLQLAAAGQKLGMKA</sequence>
<evidence type="ECO:0000313" key="5">
    <source>
        <dbReference type="EMBL" id="GAJ14137.1"/>
    </source>
</evidence>
<evidence type="ECO:0000259" key="4">
    <source>
        <dbReference type="Pfam" id="PF00291"/>
    </source>
</evidence>
<dbReference type="PANTHER" id="PTHR43780:SF2">
    <property type="entry name" value="1-AMINOCYCLOPROPANE-1-CARBOXYLATE DEAMINASE-RELATED"/>
    <property type="match status" value="1"/>
</dbReference>
<comment type="similarity">
    <text evidence="2">Belongs to the ACC deaminase/D-cysteine desulfhydrase family.</text>
</comment>
<evidence type="ECO:0000256" key="3">
    <source>
        <dbReference type="ARBA" id="ARBA00022898"/>
    </source>
</evidence>
<dbReference type="InterPro" id="IPR027278">
    <property type="entry name" value="ACCD_DCysDesulf"/>
</dbReference>
<protein>
    <recommendedName>
        <fullName evidence="4">Tryptophan synthase beta chain-like PALP domain-containing protein</fullName>
    </recommendedName>
</protein>
<dbReference type="Pfam" id="PF00291">
    <property type="entry name" value="PALP"/>
    <property type="match status" value="1"/>
</dbReference>
<feature type="domain" description="Tryptophan synthase beta chain-like PALP" evidence="4">
    <location>
        <begin position="11"/>
        <end position="95"/>
    </location>
</feature>
<dbReference type="Gene3D" id="3.40.50.1100">
    <property type="match status" value="1"/>
</dbReference>
<gene>
    <name evidence="5" type="ORF">S12H4_49696</name>
</gene>
<comment type="cofactor">
    <cofactor evidence="1">
        <name>pyridoxal 5'-phosphate</name>
        <dbReference type="ChEBI" id="CHEBI:597326"/>
    </cofactor>
</comment>
<evidence type="ECO:0000256" key="2">
    <source>
        <dbReference type="ARBA" id="ARBA00008639"/>
    </source>
</evidence>
<accession>X1VB20</accession>
<dbReference type="GO" id="GO:0019148">
    <property type="term" value="F:D-cysteine desulfhydrase activity"/>
    <property type="evidence" value="ECO:0007669"/>
    <property type="project" value="TreeGrafter"/>
</dbReference>
<dbReference type="InterPro" id="IPR036052">
    <property type="entry name" value="TrpB-like_PALP_sf"/>
</dbReference>
<name>X1VB20_9ZZZZ</name>
<evidence type="ECO:0000256" key="1">
    <source>
        <dbReference type="ARBA" id="ARBA00001933"/>
    </source>
</evidence>
<proteinExistence type="inferred from homology"/>
<dbReference type="PANTHER" id="PTHR43780">
    <property type="entry name" value="1-AMINOCYCLOPROPANE-1-CARBOXYLATE DEAMINASE-RELATED"/>
    <property type="match status" value="1"/>
</dbReference>
<feature type="non-terminal residue" evidence="5">
    <location>
        <position position="95"/>
    </location>
</feature>